<dbReference type="PIRSF" id="PIRSF006268">
    <property type="entry name" value="ApbE"/>
    <property type="match status" value="1"/>
</dbReference>
<comment type="cofactor">
    <cofactor evidence="1">
        <name>Mg(2+)</name>
        <dbReference type="ChEBI" id="CHEBI:18420"/>
    </cofactor>
</comment>
<keyword evidence="6 11" id="KW-0479">Metal-binding</keyword>
<dbReference type="EC" id="2.7.1.180" evidence="2 11"/>
<organism evidence="12 13">
    <name type="scientific">Duganella qianjiadongensis</name>
    <dbReference type="NCBI Taxonomy" id="2692176"/>
    <lineage>
        <taxon>Bacteria</taxon>
        <taxon>Pseudomonadati</taxon>
        <taxon>Pseudomonadota</taxon>
        <taxon>Betaproteobacteria</taxon>
        <taxon>Burkholderiales</taxon>
        <taxon>Oxalobacteraceae</taxon>
        <taxon>Telluria group</taxon>
        <taxon>Duganella</taxon>
    </lineage>
</organism>
<evidence type="ECO:0000256" key="4">
    <source>
        <dbReference type="ARBA" id="ARBA00022630"/>
    </source>
</evidence>
<keyword evidence="13" id="KW-1185">Reference proteome</keyword>
<evidence type="ECO:0000256" key="9">
    <source>
        <dbReference type="ARBA" id="ARBA00031306"/>
    </source>
</evidence>
<proteinExistence type="inferred from homology"/>
<comment type="caution">
    <text evidence="12">The sequence shown here is derived from an EMBL/GenBank/DDBJ whole genome shotgun (WGS) entry which is preliminary data.</text>
</comment>
<keyword evidence="5 11" id="KW-0808">Transferase</keyword>
<dbReference type="InterPro" id="IPR003374">
    <property type="entry name" value="ApbE-like_sf"/>
</dbReference>
<keyword evidence="8 11" id="KW-0460">Magnesium</keyword>
<evidence type="ECO:0000256" key="5">
    <source>
        <dbReference type="ARBA" id="ARBA00022679"/>
    </source>
</evidence>
<dbReference type="PANTHER" id="PTHR30040:SF2">
    <property type="entry name" value="FAD:PROTEIN FMN TRANSFERASE"/>
    <property type="match status" value="1"/>
</dbReference>
<evidence type="ECO:0000313" key="12">
    <source>
        <dbReference type="EMBL" id="MYM39764.1"/>
    </source>
</evidence>
<gene>
    <name evidence="12" type="ORF">GTP27_10525</name>
</gene>
<evidence type="ECO:0000256" key="8">
    <source>
        <dbReference type="ARBA" id="ARBA00022842"/>
    </source>
</evidence>
<evidence type="ECO:0000256" key="1">
    <source>
        <dbReference type="ARBA" id="ARBA00001946"/>
    </source>
</evidence>
<reference evidence="12 13" key="1">
    <citation type="submission" date="2019-12" db="EMBL/GenBank/DDBJ databases">
        <title>Novel species isolated from a subtropical stream in China.</title>
        <authorList>
            <person name="Lu H."/>
        </authorList>
    </citation>
    <scope>NUCLEOTIDE SEQUENCE [LARGE SCALE GENOMIC DNA]</scope>
    <source>
        <strain evidence="12 13">CY13W</strain>
    </source>
</reference>
<dbReference type="EMBL" id="WWCM01000006">
    <property type="protein sequence ID" value="MYM39764.1"/>
    <property type="molecule type" value="Genomic_DNA"/>
</dbReference>
<dbReference type="Proteomes" id="UP000478090">
    <property type="component" value="Unassembled WGS sequence"/>
</dbReference>
<keyword evidence="4 11" id="KW-0285">Flavoprotein</keyword>
<comment type="similarity">
    <text evidence="11">Belongs to the ApbE family.</text>
</comment>
<dbReference type="GO" id="GO:0016740">
    <property type="term" value="F:transferase activity"/>
    <property type="evidence" value="ECO:0007669"/>
    <property type="project" value="UniProtKB-KW"/>
</dbReference>
<dbReference type="PANTHER" id="PTHR30040">
    <property type="entry name" value="THIAMINE BIOSYNTHESIS LIPOPROTEIN APBE"/>
    <property type="match status" value="1"/>
</dbReference>
<evidence type="ECO:0000256" key="2">
    <source>
        <dbReference type="ARBA" id="ARBA00011955"/>
    </source>
</evidence>
<accession>A0ABW9VJI0</accession>
<dbReference type="RefSeq" id="WP_161039135.1">
    <property type="nucleotide sequence ID" value="NZ_WWCM01000006.1"/>
</dbReference>
<dbReference type="SUPFAM" id="SSF143631">
    <property type="entry name" value="ApbE-like"/>
    <property type="match status" value="1"/>
</dbReference>
<name>A0ABW9VJI0_9BURK</name>
<evidence type="ECO:0000313" key="13">
    <source>
        <dbReference type="Proteomes" id="UP000478090"/>
    </source>
</evidence>
<dbReference type="Gene3D" id="3.10.520.10">
    <property type="entry name" value="ApbE-like domains"/>
    <property type="match status" value="1"/>
</dbReference>
<comment type="catalytic activity">
    <reaction evidence="10 11">
        <text>L-threonyl-[protein] + FAD = FMN-L-threonyl-[protein] + AMP + H(+)</text>
        <dbReference type="Rhea" id="RHEA:36847"/>
        <dbReference type="Rhea" id="RHEA-COMP:11060"/>
        <dbReference type="Rhea" id="RHEA-COMP:11061"/>
        <dbReference type="ChEBI" id="CHEBI:15378"/>
        <dbReference type="ChEBI" id="CHEBI:30013"/>
        <dbReference type="ChEBI" id="CHEBI:57692"/>
        <dbReference type="ChEBI" id="CHEBI:74257"/>
        <dbReference type="ChEBI" id="CHEBI:456215"/>
        <dbReference type="EC" id="2.7.1.180"/>
    </reaction>
</comment>
<protein>
    <recommendedName>
        <fullName evidence="3 11">FAD:protein FMN transferase</fullName>
        <ecNumber evidence="2 11">2.7.1.180</ecNumber>
    </recommendedName>
    <alternativeName>
        <fullName evidence="9 11">Flavin transferase</fullName>
    </alternativeName>
</protein>
<evidence type="ECO:0000256" key="7">
    <source>
        <dbReference type="ARBA" id="ARBA00022827"/>
    </source>
</evidence>
<dbReference type="Pfam" id="PF02424">
    <property type="entry name" value="ApbE"/>
    <property type="match status" value="1"/>
</dbReference>
<dbReference type="InterPro" id="IPR024932">
    <property type="entry name" value="ApbE"/>
</dbReference>
<sequence>MEIFRLPFAAMASQCEIVLAAPDLAQAQALAGAAMAEVARIEHKYSRYRADSIVGRINQAAGVCAVACDDETLALLQFADELYQTSEGLFDITSGVLRQAWDFRQPRLPDPELLAACVQLIGWQRVERSGTQVYLPQAGMQLDFGGYGKEYAADRAADVLRQHGVAHGYVNLAGDFRILGPRPSGAPWQIGIQDPRQRDRLVASIPVTQGALTTSGDYERYFELDGQRYCHILDPRDGQPVRHWRSVTVLAPLAIVAGGVSTIAMLKQQEGLAYLADAGYSYLAIDQSGQPHQAVRHQTA</sequence>
<evidence type="ECO:0000256" key="10">
    <source>
        <dbReference type="ARBA" id="ARBA00048540"/>
    </source>
</evidence>
<evidence type="ECO:0000256" key="11">
    <source>
        <dbReference type="PIRNR" id="PIRNR006268"/>
    </source>
</evidence>
<evidence type="ECO:0000256" key="6">
    <source>
        <dbReference type="ARBA" id="ARBA00022723"/>
    </source>
</evidence>
<evidence type="ECO:0000256" key="3">
    <source>
        <dbReference type="ARBA" id="ARBA00016337"/>
    </source>
</evidence>
<keyword evidence="7 11" id="KW-0274">FAD</keyword>